<accession>A0ABQ3XQ48</accession>
<keyword evidence="2" id="KW-1185">Reference proteome</keyword>
<dbReference type="SUPFAM" id="SSF47789">
    <property type="entry name" value="C-terminal domain of RNA polymerase alpha subunit"/>
    <property type="match status" value="1"/>
</dbReference>
<dbReference type="RefSeq" id="WP_239145940.1">
    <property type="nucleotide sequence ID" value="NZ_BAAAQE010000112.1"/>
</dbReference>
<sequence>MELPSIGRPATGALREAGITTLEQVAACRAEDLLVLHGVGPKAIRILTEALTANGLSWSQ</sequence>
<organism evidence="1 2">
    <name type="scientific">Actinoplanes couchii</name>
    <dbReference type="NCBI Taxonomy" id="403638"/>
    <lineage>
        <taxon>Bacteria</taxon>
        <taxon>Bacillati</taxon>
        <taxon>Actinomycetota</taxon>
        <taxon>Actinomycetes</taxon>
        <taxon>Micromonosporales</taxon>
        <taxon>Micromonosporaceae</taxon>
        <taxon>Actinoplanes</taxon>
    </lineage>
</organism>
<evidence type="ECO:0000313" key="1">
    <source>
        <dbReference type="EMBL" id="GID60525.1"/>
    </source>
</evidence>
<dbReference type="EMBL" id="BOMG01000109">
    <property type="protein sequence ID" value="GID60525.1"/>
    <property type="molecule type" value="Genomic_DNA"/>
</dbReference>
<gene>
    <name evidence="1" type="ORF">Aco03nite_089290</name>
</gene>
<evidence type="ECO:0008006" key="3">
    <source>
        <dbReference type="Google" id="ProtNLM"/>
    </source>
</evidence>
<evidence type="ECO:0000313" key="2">
    <source>
        <dbReference type="Proteomes" id="UP000612282"/>
    </source>
</evidence>
<protein>
    <recommendedName>
        <fullName evidence="3">DNA-binding protein</fullName>
    </recommendedName>
</protein>
<comment type="caution">
    <text evidence="1">The sequence shown here is derived from an EMBL/GenBank/DDBJ whole genome shotgun (WGS) entry which is preliminary data.</text>
</comment>
<reference evidence="1 2" key="1">
    <citation type="submission" date="2021-01" db="EMBL/GenBank/DDBJ databases">
        <title>Whole genome shotgun sequence of Actinoplanes couchii NBRC 106145.</title>
        <authorList>
            <person name="Komaki H."/>
            <person name="Tamura T."/>
        </authorList>
    </citation>
    <scope>NUCLEOTIDE SEQUENCE [LARGE SCALE GENOMIC DNA]</scope>
    <source>
        <strain evidence="1 2">NBRC 106145</strain>
    </source>
</reference>
<dbReference type="Proteomes" id="UP000612282">
    <property type="component" value="Unassembled WGS sequence"/>
</dbReference>
<proteinExistence type="predicted"/>
<dbReference type="Gene3D" id="1.10.150.20">
    <property type="entry name" value="5' to 3' exonuclease, C-terminal subdomain"/>
    <property type="match status" value="1"/>
</dbReference>
<name>A0ABQ3XQ48_9ACTN</name>